<feature type="region of interest" description="Disordered" evidence="7">
    <location>
        <begin position="418"/>
        <end position="454"/>
    </location>
</feature>
<proteinExistence type="inferred from homology"/>
<evidence type="ECO:0000313" key="9">
    <source>
        <dbReference type="Proteomes" id="UP000289738"/>
    </source>
</evidence>
<feature type="coiled-coil region" evidence="6">
    <location>
        <begin position="93"/>
        <end position="120"/>
    </location>
</feature>
<keyword evidence="5" id="KW-0287">Flowering</keyword>
<gene>
    <name evidence="8" type="ORF">Ahy_B10g105935</name>
</gene>
<evidence type="ECO:0000313" key="8">
    <source>
        <dbReference type="EMBL" id="RYQ86252.1"/>
    </source>
</evidence>
<dbReference type="EMBL" id="SDMP01000020">
    <property type="protein sequence ID" value="RYQ86252.1"/>
    <property type="molecule type" value="Genomic_DNA"/>
</dbReference>
<evidence type="ECO:0000256" key="7">
    <source>
        <dbReference type="SAM" id="MobiDB-lite"/>
    </source>
</evidence>
<keyword evidence="2" id="KW-0217">Developmental protein</keyword>
<feature type="region of interest" description="Disordered" evidence="7">
    <location>
        <begin position="1"/>
        <end position="34"/>
    </location>
</feature>
<dbReference type="Proteomes" id="UP000289738">
    <property type="component" value="Chromosome B10"/>
</dbReference>
<dbReference type="OrthoDB" id="1911379at2759"/>
<comment type="similarity">
    <text evidence="1">Belongs to the FLX family.</text>
</comment>
<accession>A0A444X9B8</accession>
<keyword evidence="4 6" id="KW-0175">Coiled coil</keyword>
<dbReference type="GO" id="GO:0030154">
    <property type="term" value="P:cell differentiation"/>
    <property type="evidence" value="ECO:0007669"/>
    <property type="project" value="UniProtKB-KW"/>
</dbReference>
<evidence type="ECO:0000256" key="5">
    <source>
        <dbReference type="ARBA" id="ARBA00023089"/>
    </source>
</evidence>
<reference evidence="8 9" key="1">
    <citation type="submission" date="2019-01" db="EMBL/GenBank/DDBJ databases">
        <title>Sequencing of cultivated peanut Arachis hypogaea provides insights into genome evolution and oil improvement.</title>
        <authorList>
            <person name="Chen X."/>
        </authorList>
    </citation>
    <scope>NUCLEOTIDE SEQUENCE [LARGE SCALE GENOMIC DNA]</scope>
    <source>
        <strain evidence="9">cv. Fuhuasheng</strain>
        <strain evidence="8">GDAAS-fuhuasheng2018</strain>
        <tissue evidence="8">Leaves</tissue>
    </source>
</reference>
<dbReference type="STRING" id="3818.A0A444X9B8"/>
<dbReference type="PANTHER" id="PTHR33405:SF4">
    <property type="entry name" value="PROTEIN FLX-LIKE 2"/>
    <property type="match status" value="1"/>
</dbReference>
<keyword evidence="9" id="KW-1185">Reference proteome</keyword>
<keyword evidence="3" id="KW-0221">Differentiation</keyword>
<evidence type="ECO:0000256" key="4">
    <source>
        <dbReference type="ARBA" id="ARBA00023054"/>
    </source>
</evidence>
<dbReference type="GO" id="GO:0009908">
    <property type="term" value="P:flower development"/>
    <property type="evidence" value="ECO:0007669"/>
    <property type="project" value="UniProtKB-KW"/>
</dbReference>
<comment type="caution">
    <text evidence="8">The sequence shown here is derived from an EMBL/GenBank/DDBJ whole genome shotgun (WGS) entry which is preliminary data.</text>
</comment>
<protein>
    <recommendedName>
        <fullName evidence="10">Protein FLX-like</fullName>
    </recommendedName>
</protein>
<evidence type="ECO:0000256" key="6">
    <source>
        <dbReference type="SAM" id="Coils"/>
    </source>
</evidence>
<dbReference type="InterPro" id="IPR040353">
    <property type="entry name" value="FLX/FLX-like"/>
</dbReference>
<evidence type="ECO:0000256" key="1">
    <source>
        <dbReference type="ARBA" id="ARBA00005405"/>
    </source>
</evidence>
<name>A0A444X9B8_ARAHY</name>
<organism evidence="8 9">
    <name type="scientific">Arachis hypogaea</name>
    <name type="common">Peanut</name>
    <dbReference type="NCBI Taxonomy" id="3818"/>
    <lineage>
        <taxon>Eukaryota</taxon>
        <taxon>Viridiplantae</taxon>
        <taxon>Streptophyta</taxon>
        <taxon>Embryophyta</taxon>
        <taxon>Tracheophyta</taxon>
        <taxon>Spermatophyta</taxon>
        <taxon>Magnoliopsida</taxon>
        <taxon>eudicotyledons</taxon>
        <taxon>Gunneridae</taxon>
        <taxon>Pentapetalae</taxon>
        <taxon>rosids</taxon>
        <taxon>fabids</taxon>
        <taxon>Fabales</taxon>
        <taxon>Fabaceae</taxon>
        <taxon>Papilionoideae</taxon>
        <taxon>50 kb inversion clade</taxon>
        <taxon>dalbergioids sensu lato</taxon>
        <taxon>Dalbergieae</taxon>
        <taxon>Pterocarpus clade</taxon>
        <taxon>Arachis</taxon>
    </lineage>
</organism>
<sequence>MGSKDRISLHPPYVRGSPPSGPGLLHSEPLTMHHPPVRHAPYDMLPHSEVMERRLADQQLQMQRLDYGNRRLSDQHTEMQRLDYENQRLAASHGTLRQELIAAQRELQVLQSQIGTAEAKREQQIRGVVDEIARMEAELQAAEPLKHELQRAQGEAQSLVVSREELVSNAQKLSQELQRTFADVQQIPALMSEFEGLRQEYQHCRATFECEKKLYNDHLKSLQEMENNYASMSKEVEKLRAELTNTVNVNQRSSGSYGGSSTTMDNEAYGLSKRQNAHEDGYVVSQGYGTLLTASVGGTTATTTGAQPGPASANNGFNAPSWSNYDSSAGPAYDPQRSVAYDAQRVTGVDSVTQSGYDSQREANLNAQYDPHRGTGYGMQGGPGYDASRDQGYDMQRRPAYNASGAIGYEPQSIAAGGPHGHALPVETMLPYGSTTPPAHNSGGYENLHQAVNR</sequence>
<dbReference type="AlphaFoldDB" id="A0A444X9B8"/>
<feature type="coiled-coil region" evidence="6">
    <location>
        <begin position="215"/>
        <end position="242"/>
    </location>
</feature>
<evidence type="ECO:0008006" key="10">
    <source>
        <dbReference type="Google" id="ProtNLM"/>
    </source>
</evidence>
<evidence type="ECO:0000256" key="3">
    <source>
        <dbReference type="ARBA" id="ARBA00022782"/>
    </source>
</evidence>
<dbReference type="EMBL" id="SDMP01000020">
    <property type="protein sequence ID" value="RYQ86253.1"/>
    <property type="molecule type" value="Genomic_DNA"/>
</dbReference>
<evidence type="ECO:0000256" key="2">
    <source>
        <dbReference type="ARBA" id="ARBA00022473"/>
    </source>
</evidence>
<dbReference type="PANTHER" id="PTHR33405">
    <property type="entry name" value="PROTEIN FLX-LIKE 2"/>
    <property type="match status" value="1"/>
</dbReference>